<reference evidence="1" key="1">
    <citation type="submission" date="2022-07" db="EMBL/GenBank/DDBJ databases">
        <title>Taxonomy of Novel Oxalotrophic and Methylotrophic Bacteria.</title>
        <authorList>
            <person name="Sahin N."/>
            <person name="Tani A."/>
        </authorList>
    </citation>
    <scope>NUCLEOTIDE SEQUENCE</scope>
    <source>
        <strain evidence="1">Y10</strain>
    </source>
</reference>
<comment type="caution">
    <text evidence="1">The sequence shown here is derived from an EMBL/GenBank/DDBJ whole genome shotgun (WGS) entry which is preliminary data.</text>
</comment>
<proteinExistence type="predicted"/>
<evidence type="ECO:0000313" key="1">
    <source>
        <dbReference type="EMBL" id="GLB50605.1"/>
    </source>
</evidence>
<sequence>MAIVACEKEVNYASFGEKIEDDGAIATSELTEAYKNLKAGDTIEVKFESTIEDVCQKKGCWMKVDLEGEESAFVRFKDYGFFVPKNAADHKTVVSGKAFVTETSIDELKHYAKDAGKSEEEIAAITEPKREYAFLASGVLIEDTTKE</sequence>
<dbReference type="InterPro" id="IPR032577">
    <property type="entry name" value="DUF4920"/>
</dbReference>
<evidence type="ECO:0000313" key="2">
    <source>
        <dbReference type="Proteomes" id="UP001143543"/>
    </source>
</evidence>
<gene>
    <name evidence="1" type="ORF">Y10_29730</name>
</gene>
<protein>
    <recommendedName>
        <fullName evidence="3">DUF4920 domain-containing protein</fullName>
    </recommendedName>
</protein>
<keyword evidence="2" id="KW-1185">Reference proteome</keyword>
<name>A0ABQ5MMG8_9FLAO</name>
<dbReference type="EMBL" id="BRVO01000004">
    <property type="protein sequence ID" value="GLB50605.1"/>
    <property type="molecule type" value="Genomic_DNA"/>
</dbReference>
<evidence type="ECO:0008006" key="3">
    <source>
        <dbReference type="Google" id="ProtNLM"/>
    </source>
</evidence>
<dbReference type="Proteomes" id="UP001143543">
    <property type="component" value="Unassembled WGS sequence"/>
</dbReference>
<accession>A0ABQ5MMG8</accession>
<dbReference type="Pfam" id="PF16267">
    <property type="entry name" value="DUF4920"/>
    <property type="match status" value="1"/>
</dbReference>
<organism evidence="1 2">
    <name type="scientific">Neptunitalea lumnitzerae</name>
    <dbReference type="NCBI Taxonomy" id="2965509"/>
    <lineage>
        <taxon>Bacteria</taxon>
        <taxon>Pseudomonadati</taxon>
        <taxon>Bacteroidota</taxon>
        <taxon>Flavobacteriia</taxon>
        <taxon>Flavobacteriales</taxon>
        <taxon>Flavobacteriaceae</taxon>
        <taxon>Neptunitalea</taxon>
    </lineage>
</organism>